<accession>A0AAW9D203</accession>
<name>A0AAW9D203_BURTH</name>
<feature type="domain" description="Isochorismatase-like" evidence="2">
    <location>
        <begin position="13"/>
        <end position="186"/>
    </location>
</feature>
<dbReference type="SUPFAM" id="SSF52499">
    <property type="entry name" value="Isochorismatase-like hydrolases"/>
    <property type="match status" value="1"/>
</dbReference>
<dbReference type="Proteomes" id="UP001272137">
    <property type="component" value="Unassembled WGS sequence"/>
</dbReference>
<organism evidence="3 4">
    <name type="scientific">Burkholderia thailandensis</name>
    <dbReference type="NCBI Taxonomy" id="57975"/>
    <lineage>
        <taxon>Bacteria</taxon>
        <taxon>Pseudomonadati</taxon>
        <taxon>Pseudomonadota</taxon>
        <taxon>Betaproteobacteria</taxon>
        <taxon>Burkholderiales</taxon>
        <taxon>Burkholderiaceae</taxon>
        <taxon>Burkholderia</taxon>
        <taxon>pseudomallei group</taxon>
    </lineage>
</organism>
<dbReference type="InterPro" id="IPR000868">
    <property type="entry name" value="Isochorismatase-like_dom"/>
</dbReference>
<dbReference type="Pfam" id="PF00857">
    <property type="entry name" value="Isochorismatase"/>
    <property type="match status" value="1"/>
</dbReference>
<dbReference type="Gene3D" id="3.40.50.850">
    <property type="entry name" value="Isochorismatase-like"/>
    <property type="match status" value="1"/>
</dbReference>
<evidence type="ECO:0000313" key="4">
    <source>
        <dbReference type="Proteomes" id="UP001272137"/>
    </source>
</evidence>
<dbReference type="AlphaFoldDB" id="A0AAW9D203"/>
<dbReference type="RefSeq" id="WP_025405027.1">
    <property type="nucleotide sequence ID" value="NZ_CP008914.2"/>
</dbReference>
<dbReference type="PANTHER" id="PTHR43540">
    <property type="entry name" value="PEROXYUREIDOACRYLATE/UREIDOACRYLATE AMIDOHYDROLASE-RELATED"/>
    <property type="match status" value="1"/>
</dbReference>
<comment type="caution">
    <text evidence="3">The sequence shown here is derived from an EMBL/GenBank/DDBJ whole genome shotgun (WGS) entry which is preliminary data.</text>
</comment>
<proteinExistence type="predicted"/>
<evidence type="ECO:0000313" key="3">
    <source>
        <dbReference type="EMBL" id="MDW9255423.1"/>
    </source>
</evidence>
<dbReference type="GO" id="GO:0016787">
    <property type="term" value="F:hydrolase activity"/>
    <property type="evidence" value="ECO:0007669"/>
    <property type="project" value="UniProtKB-KW"/>
</dbReference>
<gene>
    <name evidence="3" type="ORF">C7S16_0644</name>
</gene>
<keyword evidence="1" id="KW-0378">Hydrolase</keyword>
<dbReference type="PANTHER" id="PTHR43540:SF1">
    <property type="entry name" value="ISOCHORISMATASE HYDROLASE"/>
    <property type="match status" value="1"/>
</dbReference>
<reference evidence="3" key="1">
    <citation type="submission" date="2018-08" db="EMBL/GenBank/DDBJ databases">
        <title>Identification of Burkholderia cepacia strains that express a Burkholderia pseudomallei-like capsular polysaccharide.</title>
        <authorList>
            <person name="Burtnick M.N."/>
            <person name="Vongsouvath M."/>
            <person name="Newton P."/>
            <person name="Wuthiekanun V."/>
            <person name="Limmathurotsakul D."/>
            <person name="Brett P.J."/>
            <person name="Chantratita N."/>
            <person name="Dance D.A."/>
        </authorList>
    </citation>
    <scope>NUCLEOTIDE SEQUENCE</scope>
    <source>
        <strain evidence="3">SBXCC001</strain>
    </source>
</reference>
<dbReference type="InterPro" id="IPR036380">
    <property type="entry name" value="Isochorismatase-like_sf"/>
</dbReference>
<dbReference type="EMBL" id="QXCT01000002">
    <property type="protein sequence ID" value="MDW9255423.1"/>
    <property type="molecule type" value="Genomic_DNA"/>
</dbReference>
<evidence type="ECO:0000259" key="2">
    <source>
        <dbReference type="Pfam" id="PF00857"/>
    </source>
</evidence>
<sequence>MPYAFGIEPSKRALLMMDYQNVILETYLDDDTRVAVIGRAAKLIAAARRAGVPVIHVAVAFRSGHPEISARNRLFSALKRTGWLERGAPGTAIHAALAPADGEPVVIKHRVSAFSGSDLDMLLRSNGIESLMLAGITTSGVVLSTVRHAFDLDYDLTVVKDCCADADHGLHDTLFDKVIAQHAAVPCAEQAAHALSPGT</sequence>
<protein>
    <submittedName>
        <fullName evidence="3">Isochorismatase family protein</fullName>
    </submittedName>
</protein>
<dbReference type="CDD" id="cd00431">
    <property type="entry name" value="cysteine_hydrolases"/>
    <property type="match status" value="1"/>
</dbReference>
<evidence type="ECO:0000256" key="1">
    <source>
        <dbReference type="ARBA" id="ARBA00022801"/>
    </source>
</evidence>
<dbReference type="InterPro" id="IPR050272">
    <property type="entry name" value="Isochorismatase-like_hydrls"/>
</dbReference>